<dbReference type="GO" id="GO:0008179">
    <property type="term" value="F:adenylate cyclase binding"/>
    <property type="evidence" value="ECO:0007669"/>
    <property type="project" value="TreeGrafter"/>
</dbReference>
<dbReference type="InterPro" id="IPR036222">
    <property type="entry name" value="CAP_N_sf"/>
</dbReference>
<dbReference type="InterPro" id="IPR018106">
    <property type="entry name" value="CAP_CS_N"/>
</dbReference>
<evidence type="ECO:0000256" key="3">
    <source>
        <dbReference type="ARBA" id="ARBA00072052"/>
    </source>
</evidence>
<dbReference type="GO" id="GO:0005737">
    <property type="term" value="C:cytoplasm"/>
    <property type="evidence" value="ECO:0007669"/>
    <property type="project" value="TreeGrafter"/>
</dbReference>
<evidence type="ECO:0000256" key="1">
    <source>
        <dbReference type="ARBA" id="ARBA00007659"/>
    </source>
</evidence>
<evidence type="ECO:0000256" key="5">
    <source>
        <dbReference type="SAM" id="MobiDB-lite"/>
    </source>
</evidence>
<evidence type="ECO:0000313" key="7">
    <source>
        <dbReference type="EMBL" id="KAF2861661.1"/>
    </source>
</evidence>
<dbReference type="PROSITE" id="PS51329">
    <property type="entry name" value="C_CAP_COFACTOR_C"/>
    <property type="match status" value="1"/>
</dbReference>
<dbReference type="Proteomes" id="UP000799421">
    <property type="component" value="Unassembled WGS sequence"/>
</dbReference>
<dbReference type="Pfam" id="PF01213">
    <property type="entry name" value="CAP_N-CM"/>
    <property type="match status" value="1"/>
</dbReference>
<dbReference type="PANTHER" id="PTHR10652">
    <property type="entry name" value="ADENYLYL CYCLASE-ASSOCIATED PROTEIN"/>
    <property type="match status" value="1"/>
</dbReference>
<evidence type="ECO:0000259" key="6">
    <source>
        <dbReference type="PROSITE" id="PS51329"/>
    </source>
</evidence>
<feature type="region of interest" description="Disordered" evidence="5">
    <location>
        <begin position="35"/>
        <end position="62"/>
    </location>
</feature>
<accession>A0A6A7C2C8</accession>
<comment type="function">
    <text evidence="2">The N-terminal domain binds to adenylyl cyclase, thereby enabling adenylyl cyclase to be activated by upstream regulatory signals, such as Ras. The C-terminal domain is required for normal cellular morphology and growth control.</text>
</comment>
<dbReference type="Gene3D" id="1.25.40.330">
    <property type="entry name" value="Adenylate cyclase-associated CAP, N-terminal domain"/>
    <property type="match status" value="1"/>
</dbReference>
<dbReference type="EMBL" id="MU005971">
    <property type="protein sequence ID" value="KAF2861661.1"/>
    <property type="molecule type" value="Genomic_DNA"/>
</dbReference>
<dbReference type="InterPro" id="IPR036223">
    <property type="entry name" value="CAP_C_sf"/>
</dbReference>
<dbReference type="OrthoDB" id="77251at2759"/>
<dbReference type="Gene3D" id="2.160.20.70">
    <property type="match status" value="1"/>
</dbReference>
<evidence type="ECO:0000256" key="4">
    <source>
        <dbReference type="RuleBase" id="RU000647"/>
    </source>
</evidence>
<protein>
    <recommendedName>
        <fullName evidence="3 4">Adenylyl cyclase-associated protein</fullName>
    </recommendedName>
</protein>
<dbReference type="Pfam" id="PF21938">
    <property type="entry name" value="CAP_N"/>
    <property type="match status" value="1"/>
</dbReference>
<sequence>MASDSAQHRFSTASAARDNPLTALIRRLEAATSRLEDIANSTSPEGTKPNAPQPAAVAAGSTSGFSGLPPAAPPAITALDKILNGELVDYVNKARAIGSPLADQAMVVETAFDVERRLLLTSTRAKKPDMTDQNTMPVLVHDLQSAMGEVEQIRSDARSAKEWANHLSMVAEGLAALQWLFVDTKPSDFIGEIIGGSQMYGNRVLMAVKNDTQKSAQAELVTTYTQLLKALQAYTKQYYPSGLTWNSSGVDAVQAYRETDASATPTPRGPSISGPSAGGPPPPPPPPPPLPTFDNVPSTPQQRGGGDMGAVFAQLNRGDAVTSGLKKVDKSQMTHKNPSLRAVSGPPDRPKSPGPGPAKPKPANMRQSPPKAAGKTELDGNKWLIANWDSPAQPIEIEVSQIQSVLVTNCKRTTIILRGKANAISIDNSPNVQMLVATLVSGIDVIKSSRFALQITDVVPTIALDQVDGATIYLGENSLKTEVFTSKCTGINVVVPEKGDSKECPVPEQIKSYLRNGELVSELVKHAG</sequence>
<dbReference type="InterPro" id="IPR017901">
    <property type="entry name" value="C-CAP_CF_C-like"/>
</dbReference>
<organism evidence="7 8">
    <name type="scientific">Piedraia hortae CBS 480.64</name>
    <dbReference type="NCBI Taxonomy" id="1314780"/>
    <lineage>
        <taxon>Eukaryota</taxon>
        <taxon>Fungi</taxon>
        <taxon>Dikarya</taxon>
        <taxon>Ascomycota</taxon>
        <taxon>Pezizomycotina</taxon>
        <taxon>Dothideomycetes</taxon>
        <taxon>Dothideomycetidae</taxon>
        <taxon>Capnodiales</taxon>
        <taxon>Piedraiaceae</taxon>
        <taxon>Piedraia</taxon>
    </lineage>
</organism>
<proteinExistence type="inferred from homology"/>
<evidence type="ECO:0000256" key="2">
    <source>
        <dbReference type="ARBA" id="ARBA00054756"/>
    </source>
</evidence>
<dbReference type="InterPro" id="IPR013912">
    <property type="entry name" value="Adenylate_cyclase-assoc_CAP_C"/>
</dbReference>
<feature type="compositionally biased region" description="Pro residues" evidence="5">
    <location>
        <begin position="278"/>
        <end position="291"/>
    </location>
</feature>
<dbReference type="InterPro" id="IPR053950">
    <property type="entry name" value="CAP_N"/>
</dbReference>
<keyword evidence="8" id="KW-1185">Reference proteome</keyword>
<dbReference type="InterPro" id="IPR006599">
    <property type="entry name" value="CARP_motif"/>
</dbReference>
<dbReference type="GO" id="GO:0003779">
    <property type="term" value="F:actin binding"/>
    <property type="evidence" value="ECO:0007669"/>
    <property type="project" value="InterPro"/>
</dbReference>
<dbReference type="AlphaFoldDB" id="A0A6A7C2C8"/>
<dbReference type="GO" id="GO:0019933">
    <property type="term" value="P:cAMP-mediated signaling"/>
    <property type="evidence" value="ECO:0007669"/>
    <property type="project" value="TreeGrafter"/>
</dbReference>
<name>A0A6A7C2C8_9PEZI</name>
<dbReference type="SUPFAM" id="SSF69340">
    <property type="entry name" value="C-terminal domain of adenylylcyclase associated protein"/>
    <property type="match status" value="1"/>
</dbReference>
<dbReference type="PROSITE" id="PS01088">
    <property type="entry name" value="CAP_1"/>
    <property type="match status" value="1"/>
</dbReference>
<feature type="region of interest" description="Disordered" evidence="5">
    <location>
        <begin position="325"/>
        <end position="378"/>
    </location>
</feature>
<dbReference type="FunFam" id="1.25.40.330:FF:000001">
    <property type="entry name" value="Adenylyl cyclase-associated protein"/>
    <property type="match status" value="1"/>
</dbReference>
<dbReference type="InterPro" id="IPR013992">
    <property type="entry name" value="Adenylate_cyclase-assoc_CAP_N"/>
</dbReference>
<reference evidence="7" key="1">
    <citation type="journal article" date="2020" name="Stud. Mycol.">
        <title>101 Dothideomycetes genomes: a test case for predicting lifestyles and emergence of pathogens.</title>
        <authorList>
            <person name="Haridas S."/>
            <person name="Albert R."/>
            <person name="Binder M."/>
            <person name="Bloem J."/>
            <person name="Labutti K."/>
            <person name="Salamov A."/>
            <person name="Andreopoulos B."/>
            <person name="Baker S."/>
            <person name="Barry K."/>
            <person name="Bills G."/>
            <person name="Bluhm B."/>
            <person name="Cannon C."/>
            <person name="Castanera R."/>
            <person name="Culley D."/>
            <person name="Daum C."/>
            <person name="Ezra D."/>
            <person name="Gonzalez J."/>
            <person name="Henrissat B."/>
            <person name="Kuo A."/>
            <person name="Liang C."/>
            <person name="Lipzen A."/>
            <person name="Lutzoni F."/>
            <person name="Magnuson J."/>
            <person name="Mondo S."/>
            <person name="Nolan M."/>
            <person name="Ohm R."/>
            <person name="Pangilinan J."/>
            <person name="Park H.-J."/>
            <person name="Ramirez L."/>
            <person name="Alfaro M."/>
            <person name="Sun H."/>
            <person name="Tritt A."/>
            <person name="Yoshinaga Y."/>
            <person name="Zwiers L.-H."/>
            <person name="Turgeon B."/>
            <person name="Goodwin S."/>
            <person name="Spatafora J."/>
            <person name="Crous P."/>
            <person name="Grigoriev I."/>
        </authorList>
    </citation>
    <scope>NUCLEOTIDE SEQUENCE</scope>
    <source>
        <strain evidence="7">CBS 480.64</strain>
    </source>
</reference>
<comment type="similarity">
    <text evidence="1 4">Belongs to the CAP family.</text>
</comment>
<dbReference type="SUPFAM" id="SSF101278">
    <property type="entry name" value="N-terminal domain of adenylylcyclase associated protein, CAP"/>
    <property type="match status" value="1"/>
</dbReference>
<dbReference type="PANTHER" id="PTHR10652:SF0">
    <property type="entry name" value="ADENYLYL CYCLASE-ASSOCIATED PROTEIN"/>
    <property type="match status" value="1"/>
</dbReference>
<dbReference type="Pfam" id="PF08603">
    <property type="entry name" value="CAP_C"/>
    <property type="match status" value="1"/>
</dbReference>
<feature type="region of interest" description="Disordered" evidence="5">
    <location>
        <begin position="259"/>
        <end position="309"/>
    </location>
</feature>
<dbReference type="InterPro" id="IPR001837">
    <property type="entry name" value="Adenylate_cyclase-assoc_CAP"/>
</dbReference>
<dbReference type="InterPro" id="IPR016098">
    <property type="entry name" value="CAP/MinC_C"/>
</dbReference>
<evidence type="ECO:0000313" key="8">
    <source>
        <dbReference type="Proteomes" id="UP000799421"/>
    </source>
</evidence>
<gene>
    <name evidence="7" type="ORF">K470DRAFT_245165</name>
</gene>
<dbReference type="SMART" id="SM00673">
    <property type="entry name" value="CARP"/>
    <property type="match status" value="2"/>
</dbReference>
<feature type="domain" description="C-CAP/cofactor C-like" evidence="6">
    <location>
        <begin position="369"/>
        <end position="508"/>
    </location>
</feature>
<dbReference type="GO" id="GO:0007015">
    <property type="term" value="P:actin filament organization"/>
    <property type="evidence" value="ECO:0007669"/>
    <property type="project" value="TreeGrafter"/>
</dbReference>